<dbReference type="InterPro" id="IPR041931">
    <property type="entry name" value="DNA_pol3_alpha_thumb_dom"/>
</dbReference>
<dbReference type="GO" id="GO:0006260">
    <property type="term" value="P:DNA replication"/>
    <property type="evidence" value="ECO:0007669"/>
    <property type="project" value="UniProtKB-KW"/>
</dbReference>
<comment type="similarity">
    <text evidence="2">Belongs to the DNA polymerase type-C family. DnaE subfamily.</text>
</comment>
<name>A0A934K8M0_9BACT</name>
<dbReference type="InterPro" id="IPR003141">
    <property type="entry name" value="Pol/His_phosphatase_N"/>
</dbReference>
<feature type="region of interest" description="Disordered" evidence="11">
    <location>
        <begin position="1189"/>
        <end position="1218"/>
    </location>
</feature>
<dbReference type="GO" id="GO:0008408">
    <property type="term" value="F:3'-5' exonuclease activity"/>
    <property type="evidence" value="ECO:0007669"/>
    <property type="project" value="InterPro"/>
</dbReference>
<dbReference type="InterPro" id="IPR011708">
    <property type="entry name" value="DNA_pol3_alpha_NTPase_dom"/>
</dbReference>
<dbReference type="GO" id="GO:0003676">
    <property type="term" value="F:nucleic acid binding"/>
    <property type="evidence" value="ECO:0007669"/>
    <property type="project" value="InterPro"/>
</dbReference>
<dbReference type="InterPro" id="IPR012340">
    <property type="entry name" value="NA-bd_OB-fold"/>
</dbReference>
<dbReference type="InterPro" id="IPR004805">
    <property type="entry name" value="DnaE2/DnaE/PolC"/>
</dbReference>
<keyword evidence="5 13" id="KW-0808">Transferase</keyword>
<dbReference type="Proteomes" id="UP000620075">
    <property type="component" value="Unassembled WGS sequence"/>
</dbReference>
<dbReference type="Pfam" id="PF07733">
    <property type="entry name" value="DNA_pol3_alpha"/>
    <property type="match status" value="1"/>
</dbReference>
<dbReference type="GO" id="GO:0003887">
    <property type="term" value="F:DNA-directed DNA polymerase activity"/>
    <property type="evidence" value="ECO:0007669"/>
    <property type="project" value="UniProtKB-KW"/>
</dbReference>
<gene>
    <name evidence="13" type="ORF">JF888_02210</name>
</gene>
<dbReference type="InterPro" id="IPR004013">
    <property type="entry name" value="PHP_dom"/>
</dbReference>
<dbReference type="InterPro" id="IPR004365">
    <property type="entry name" value="NA-bd_OB_tRNA"/>
</dbReference>
<dbReference type="Gene3D" id="2.40.50.140">
    <property type="entry name" value="Nucleic acid-binding proteins"/>
    <property type="match status" value="1"/>
</dbReference>
<keyword evidence="10" id="KW-0175">Coiled coil</keyword>
<feature type="compositionally biased region" description="Gly residues" evidence="11">
    <location>
        <begin position="1201"/>
        <end position="1211"/>
    </location>
</feature>
<sequence>MKAPDQFVHLHNHTEFSLLDGASRIQAMVARAAELEMPALALTDHGVMYGAIHFYKACLSKGIKPILGCELYVAPRRLDDREGRVDRDPYHLTVLAADAKGYRNLMALCSIGQMRGLYYKPRIDRTVLAQHSQGLIVLSGCLGGEVATKILGGDLDGARETVATYRDMFGVDSYFLEVQRHGIPEQEQVNETLRGLAREFGLRTVATNDLHYVHQSDAEAHDVLLCLQTGKNFDDPKRWRFDSQDFYLKTSAEMAAVFADSPEALAATLEVASRVDLKLELGHHLLPPFQVPAGMAAEAYLAQKVDEGMGWRYPAGPPTGARERVQEELAVIAQTGFASYFLIVWDFYSFARQNGVVTGPGRGSAAGSLVSYCLGITDLDPLPHGLIFERFLNKDRISMPDIDCDFSVEGREKVIRYVTEKYGSDRVAQIVTFTTMASKAVIRDVGRVLDVPLKECDRLSKLIPVYQGRSKSLDEALKEVPELREAYHAGPKPGPSGTYDVRRLLDVGRALEGVSRNVSVHAAGVVIAPEPLVHYAPLQYGPRSSVADDSQRQVITQYDMKAVGEIGLLKMDFLGLLNLDIISTCLRLLEEQRGLKLDFEQIGLEDAKTYELIAAADTGGVFQLDGAGMRRMLQEMRPQSFADLTAAVALFRPGPMQNIPAYVARKQGREPIEYMHDRLEGILRDTYGVMIYQEQVMMAARELAGYTLSEADLLRAAMGKKDKVRMALQREKFIAGCGENSISEGKAIELFDAIAKFAEYGFNKSHSAAYAVVSFRTAYLKANYPIEYMTALLIHQQGSAEKVATTIVDCKKRAIEVLPPEVNESGTDFSISDGSIRFGLAAIRNVGRGAVEQIVVQRLEGGAFSSLDDFCERLAGNQELHSRAVESLIACGACDALGERSQLLMSMERARQRAEQARRDRESGQTSLFGLVDTPIEQPLDYGLQQVPPMSGEEKLRLEKELLGLYLSDHPLNRIETELAKLTDTQAAQVTSELSQSEVRVGGLIRQIRRVVTRRGQIMAYAELEDLTGSIEVTLFPRSYEEYRHLFEPDRVVVVQGTVELARGGGAPAPTLGGSEEMVTEEETERAAVIADLVWAWDDPECVPVARQQKAVVKVPAGTAPDLMKRLVPVFGRHPGDDPVVLSIEVDAKLVEVGLGEHFRVTAGPALKTELDECFGQDVTSFEMVRVKKSREGRQPSAPGNGNGQWGGTGNGSFDVGF</sequence>
<organism evidence="13 14">
    <name type="scientific">Candidatus Dormiibacter inghamiae</name>
    <dbReference type="NCBI Taxonomy" id="3127013"/>
    <lineage>
        <taxon>Bacteria</taxon>
        <taxon>Bacillati</taxon>
        <taxon>Candidatus Dormiibacterota</taxon>
        <taxon>Candidatus Dormibacteria</taxon>
        <taxon>Candidatus Dormibacterales</taxon>
        <taxon>Candidatus Dormibacteraceae</taxon>
        <taxon>Candidatus Dormiibacter</taxon>
    </lineage>
</organism>
<dbReference type="Gene3D" id="1.10.150.870">
    <property type="match status" value="1"/>
</dbReference>
<dbReference type="NCBIfam" id="NF004226">
    <property type="entry name" value="PRK05673.1"/>
    <property type="match status" value="1"/>
</dbReference>
<proteinExistence type="inferred from homology"/>
<dbReference type="Pfam" id="PF02811">
    <property type="entry name" value="PHP"/>
    <property type="match status" value="1"/>
</dbReference>
<accession>A0A934K8M0</accession>
<protein>
    <recommendedName>
        <fullName evidence="4">DNA polymerase III subunit alpha</fullName>
        <ecNumber evidence="3">2.7.7.7</ecNumber>
    </recommendedName>
</protein>
<evidence type="ECO:0000256" key="10">
    <source>
        <dbReference type="SAM" id="Coils"/>
    </source>
</evidence>
<evidence type="ECO:0000256" key="11">
    <source>
        <dbReference type="SAM" id="MobiDB-lite"/>
    </source>
</evidence>
<dbReference type="Pfam" id="PF14579">
    <property type="entry name" value="HHH_6"/>
    <property type="match status" value="1"/>
</dbReference>
<comment type="caution">
    <text evidence="13">The sequence shown here is derived from an EMBL/GenBank/DDBJ whole genome shotgun (WGS) entry which is preliminary data.</text>
</comment>
<feature type="coiled-coil region" evidence="10">
    <location>
        <begin position="900"/>
        <end position="927"/>
    </location>
</feature>
<evidence type="ECO:0000256" key="4">
    <source>
        <dbReference type="ARBA" id="ARBA00019114"/>
    </source>
</evidence>
<dbReference type="NCBIfam" id="TIGR00594">
    <property type="entry name" value="polc"/>
    <property type="match status" value="1"/>
</dbReference>
<reference evidence="13 14" key="1">
    <citation type="submission" date="2020-10" db="EMBL/GenBank/DDBJ databases">
        <title>Ca. Dormibacterota MAGs.</title>
        <authorList>
            <person name="Montgomery K."/>
        </authorList>
    </citation>
    <scope>NUCLEOTIDE SEQUENCE [LARGE SCALE GENOMIC DNA]</scope>
    <source>
        <strain evidence="13">SC8811_S16_3</strain>
    </source>
</reference>
<feature type="domain" description="Polymerase/histidinol phosphatase N-terminal" evidence="12">
    <location>
        <begin position="8"/>
        <end position="75"/>
    </location>
</feature>
<evidence type="ECO:0000259" key="12">
    <source>
        <dbReference type="SMART" id="SM00481"/>
    </source>
</evidence>
<dbReference type="Gene3D" id="1.10.10.1600">
    <property type="entry name" value="Bacterial DNA polymerase III alpha subunit, thumb domain"/>
    <property type="match status" value="1"/>
</dbReference>
<evidence type="ECO:0000313" key="14">
    <source>
        <dbReference type="Proteomes" id="UP000620075"/>
    </source>
</evidence>
<dbReference type="InterPro" id="IPR029460">
    <property type="entry name" value="DNAPol_HHH"/>
</dbReference>
<evidence type="ECO:0000256" key="3">
    <source>
        <dbReference type="ARBA" id="ARBA00012417"/>
    </source>
</evidence>
<evidence type="ECO:0000256" key="2">
    <source>
        <dbReference type="ARBA" id="ARBA00009496"/>
    </source>
</evidence>
<dbReference type="EMBL" id="JAEKNQ010000013">
    <property type="protein sequence ID" value="MBJ7602004.1"/>
    <property type="molecule type" value="Genomic_DNA"/>
</dbReference>
<dbReference type="SMART" id="SM00481">
    <property type="entry name" value="POLIIIAc"/>
    <property type="match status" value="1"/>
</dbReference>
<dbReference type="SUPFAM" id="SSF89550">
    <property type="entry name" value="PHP domain-like"/>
    <property type="match status" value="1"/>
</dbReference>
<evidence type="ECO:0000256" key="5">
    <source>
        <dbReference type="ARBA" id="ARBA00022679"/>
    </source>
</evidence>
<dbReference type="RefSeq" id="WP_338176393.1">
    <property type="nucleotide sequence ID" value="NZ_JAEKNQ010000013.1"/>
</dbReference>
<evidence type="ECO:0000256" key="9">
    <source>
        <dbReference type="ARBA" id="ARBA00049244"/>
    </source>
</evidence>
<dbReference type="NCBIfam" id="NF005298">
    <property type="entry name" value="PRK06826.1"/>
    <property type="match status" value="1"/>
</dbReference>
<keyword evidence="8" id="KW-0239">DNA-directed DNA polymerase</keyword>
<evidence type="ECO:0000256" key="7">
    <source>
        <dbReference type="ARBA" id="ARBA00022705"/>
    </source>
</evidence>
<dbReference type="Pfam" id="PF01336">
    <property type="entry name" value="tRNA_anti-codon"/>
    <property type="match status" value="1"/>
</dbReference>
<dbReference type="Gene3D" id="3.20.20.140">
    <property type="entry name" value="Metal-dependent hydrolases"/>
    <property type="match status" value="1"/>
</dbReference>
<comment type="subcellular location">
    <subcellularLocation>
        <location evidence="1">Cytoplasm</location>
    </subcellularLocation>
</comment>
<dbReference type="GO" id="GO:0005737">
    <property type="term" value="C:cytoplasm"/>
    <property type="evidence" value="ECO:0007669"/>
    <property type="project" value="UniProtKB-SubCell"/>
</dbReference>
<keyword evidence="7" id="KW-0235">DNA replication</keyword>
<comment type="catalytic activity">
    <reaction evidence="9">
        <text>DNA(n) + a 2'-deoxyribonucleoside 5'-triphosphate = DNA(n+1) + diphosphate</text>
        <dbReference type="Rhea" id="RHEA:22508"/>
        <dbReference type="Rhea" id="RHEA-COMP:17339"/>
        <dbReference type="Rhea" id="RHEA-COMP:17340"/>
        <dbReference type="ChEBI" id="CHEBI:33019"/>
        <dbReference type="ChEBI" id="CHEBI:61560"/>
        <dbReference type="ChEBI" id="CHEBI:173112"/>
        <dbReference type="EC" id="2.7.7.7"/>
    </reaction>
</comment>
<evidence type="ECO:0000313" key="13">
    <source>
        <dbReference type="EMBL" id="MBJ7602004.1"/>
    </source>
</evidence>
<dbReference type="CDD" id="cd12113">
    <property type="entry name" value="PHP_PolIIIA_DnaE3"/>
    <property type="match status" value="1"/>
</dbReference>
<evidence type="ECO:0000256" key="1">
    <source>
        <dbReference type="ARBA" id="ARBA00004496"/>
    </source>
</evidence>
<dbReference type="AlphaFoldDB" id="A0A934K8M0"/>
<dbReference type="PANTHER" id="PTHR32294">
    <property type="entry name" value="DNA POLYMERASE III SUBUNIT ALPHA"/>
    <property type="match status" value="1"/>
</dbReference>
<evidence type="ECO:0000256" key="8">
    <source>
        <dbReference type="ARBA" id="ARBA00022932"/>
    </source>
</evidence>
<dbReference type="InterPro" id="IPR016195">
    <property type="entry name" value="Pol/histidinol_Pase-like"/>
</dbReference>
<dbReference type="InterPro" id="IPR040982">
    <property type="entry name" value="DNA_pol3_finger"/>
</dbReference>
<dbReference type="CDD" id="cd04485">
    <property type="entry name" value="DnaE_OBF"/>
    <property type="match status" value="1"/>
</dbReference>
<dbReference type="Pfam" id="PF17657">
    <property type="entry name" value="DNA_pol3_finger"/>
    <property type="match status" value="1"/>
</dbReference>
<dbReference type="PANTHER" id="PTHR32294:SF0">
    <property type="entry name" value="DNA POLYMERASE III SUBUNIT ALPHA"/>
    <property type="match status" value="1"/>
</dbReference>
<dbReference type="EC" id="2.7.7.7" evidence="3"/>
<keyword evidence="6 13" id="KW-0548">Nucleotidyltransferase</keyword>
<evidence type="ECO:0000256" key="6">
    <source>
        <dbReference type="ARBA" id="ARBA00022695"/>
    </source>
</evidence>